<evidence type="ECO:0000256" key="9">
    <source>
        <dbReference type="ARBA" id="ARBA00023049"/>
    </source>
</evidence>
<dbReference type="GO" id="GO:0004177">
    <property type="term" value="F:aminopeptidase activity"/>
    <property type="evidence" value="ECO:0007669"/>
    <property type="project" value="UniProtKB-KW"/>
</dbReference>
<dbReference type="SUPFAM" id="SSF144052">
    <property type="entry name" value="Thermophilic metalloprotease-like"/>
    <property type="match status" value="1"/>
</dbReference>
<dbReference type="EMBL" id="NPOA01000014">
    <property type="protein sequence ID" value="PAV28177.1"/>
    <property type="molecule type" value="Genomic_DNA"/>
</dbReference>
<dbReference type="GO" id="GO:0046872">
    <property type="term" value="F:metal ion binding"/>
    <property type="evidence" value="ECO:0007669"/>
    <property type="project" value="UniProtKB-KW"/>
</dbReference>
<keyword evidence="9" id="KW-0482">Metalloprotease</keyword>
<evidence type="ECO:0000256" key="4">
    <source>
        <dbReference type="ARBA" id="ARBA00008236"/>
    </source>
</evidence>
<keyword evidence="5 10" id="KW-0031">Aminopeptidase</keyword>
<accession>A0A2A2I969</accession>
<evidence type="ECO:0000256" key="8">
    <source>
        <dbReference type="ARBA" id="ARBA00022801"/>
    </source>
</evidence>
<evidence type="ECO:0000313" key="10">
    <source>
        <dbReference type="EMBL" id="PAV28177.1"/>
    </source>
</evidence>
<dbReference type="Pfam" id="PF02073">
    <property type="entry name" value="Peptidase_M29"/>
    <property type="match status" value="1"/>
</dbReference>
<dbReference type="InterPro" id="IPR035097">
    <property type="entry name" value="M29_N-terminal"/>
</dbReference>
<evidence type="ECO:0000256" key="2">
    <source>
        <dbReference type="ARBA" id="ARBA00001946"/>
    </source>
</evidence>
<protein>
    <submittedName>
        <fullName evidence="10">Aminopeptidase</fullName>
    </submittedName>
</protein>
<dbReference type="RefSeq" id="WP_095656850.1">
    <property type="nucleotide sequence ID" value="NZ_NPOA01000014.1"/>
</dbReference>
<evidence type="ECO:0000256" key="5">
    <source>
        <dbReference type="ARBA" id="ARBA00022438"/>
    </source>
</evidence>
<dbReference type="GO" id="GO:0008237">
    <property type="term" value="F:metallopeptidase activity"/>
    <property type="evidence" value="ECO:0007669"/>
    <property type="project" value="UniProtKB-KW"/>
</dbReference>
<comment type="similarity">
    <text evidence="4">Belongs to the peptidase M29 family.</text>
</comment>
<dbReference type="Gene3D" id="3.40.1830.10">
    <property type="entry name" value="Thermophilic metalloprotease (M29)"/>
    <property type="match status" value="1"/>
</dbReference>
<evidence type="ECO:0000256" key="7">
    <source>
        <dbReference type="ARBA" id="ARBA00022723"/>
    </source>
</evidence>
<evidence type="ECO:0000256" key="6">
    <source>
        <dbReference type="ARBA" id="ARBA00022670"/>
    </source>
</evidence>
<keyword evidence="7" id="KW-0479">Metal-binding</keyword>
<dbReference type="InterPro" id="IPR052170">
    <property type="entry name" value="M29_Exopeptidase"/>
</dbReference>
<evidence type="ECO:0000313" key="11">
    <source>
        <dbReference type="Proteomes" id="UP000218887"/>
    </source>
</evidence>
<dbReference type="PRINTS" id="PR00919">
    <property type="entry name" value="THERMOPTASE"/>
</dbReference>
<dbReference type="PANTHER" id="PTHR34448">
    <property type="entry name" value="AMINOPEPTIDASE"/>
    <property type="match status" value="1"/>
</dbReference>
<name>A0A2A2I969_9BACI</name>
<dbReference type="Proteomes" id="UP000218887">
    <property type="component" value="Unassembled WGS sequence"/>
</dbReference>
<dbReference type="GO" id="GO:0006508">
    <property type="term" value="P:proteolysis"/>
    <property type="evidence" value="ECO:0007669"/>
    <property type="project" value="UniProtKB-KW"/>
</dbReference>
<proteinExistence type="inferred from homology"/>
<evidence type="ECO:0000256" key="3">
    <source>
        <dbReference type="ARBA" id="ARBA00001947"/>
    </source>
</evidence>
<evidence type="ECO:0000256" key="1">
    <source>
        <dbReference type="ARBA" id="ARBA00001941"/>
    </source>
</evidence>
<keyword evidence="11" id="KW-1185">Reference proteome</keyword>
<dbReference type="PANTHER" id="PTHR34448:SF3">
    <property type="entry name" value="AMINOPEPTIDASE AMPS"/>
    <property type="match status" value="1"/>
</dbReference>
<sequence length="412" mass="46022">MSTFKKKIEIYADIALEVGVNIQKGQTLYITSPLYAADFVRVVAKKAYKAGAKHVHVEWYDEELTRLRFELAPEESFSEFPNWKTQALVEEAQSNAAFLRISESGGDPDLLKGIDPDRISIENKTRSKALHKFRSYTQFDKVSWSIVAVPSVKWAERVFPDLIGQEAVDKLWEAIFSATRVNEFDPITAWQNHLQTLDEKMQVLNAKGYHALHFVADGTDLTIELPETHIWEAGGSVSKGGVNFVANIPTEEVFTAAKKIGVNGTVSSSRPLNYGGIVINNFQLTFEHGKVVSYKAREGEETLKRLLESDEGASYIGEIALLPYKSHISDMNITFYNTLLDENASTHLALGSAYPINIEGGLEMEKEELEEKGINTSITHVDFMIGTADMDIDGVHENGAREPVFRHGSWGF</sequence>
<keyword evidence="6" id="KW-0645">Protease</keyword>
<gene>
    <name evidence="10" type="ORF">CIL05_17550</name>
</gene>
<comment type="cofactor">
    <cofactor evidence="2">
        <name>Mg(2+)</name>
        <dbReference type="ChEBI" id="CHEBI:18420"/>
    </cofactor>
</comment>
<organism evidence="10 11">
    <name type="scientific">Virgibacillus profundi</name>
    <dbReference type="NCBI Taxonomy" id="2024555"/>
    <lineage>
        <taxon>Bacteria</taxon>
        <taxon>Bacillati</taxon>
        <taxon>Bacillota</taxon>
        <taxon>Bacilli</taxon>
        <taxon>Bacillales</taxon>
        <taxon>Bacillaceae</taxon>
        <taxon>Virgibacillus</taxon>
    </lineage>
</organism>
<dbReference type="OrthoDB" id="9803993at2"/>
<comment type="cofactor">
    <cofactor evidence="3">
        <name>Zn(2+)</name>
        <dbReference type="ChEBI" id="CHEBI:29105"/>
    </cofactor>
</comment>
<dbReference type="InterPro" id="IPR000787">
    <property type="entry name" value="Peptidase_M29"/>
</dbReference>
<comment type="caution">
    <text evidence="10">The sequence shown here is derived from an EMBL/GenBank/DDBJ whole genome shotgun (WGS) entry which is preliminary data.</text>
</comment>
<dbReference type="AlphaFoldDB" id="A0A2A2I969"/>
<comment type="cofactor">
    <cofactor evidence="1">
        <name>Co(2+)</name>
        <dbReference type="ChEBI" id="CHEBI:48828"/>
    </cofactor>
</comment>
<reference evidence="10 11" key="1">
    <citation type="submission" date="2017-08" db="EMBL/GenBank/DDBJ databases">
        <title>Virgibacillus indicus sp. nov. and Virgibacillus profoundi sp. nov, two moderately halophilic bacteria isolated from marine sediment by using the Microfluidic Streak Plate.</title>
        <authorList>
            <person name="Xu B."/>
            <person name="Hu B."/>
            <person name="Wang J."/>
            <person name="Zhu Y."/>
            <person name="Huang L."/>
            <person name="Du W."/>
            <person name="Huang Y."/>
        </authorList>
    </citation>
    <scope>NUCLEOTIDE SEQUENCE [LARGE SCALE GENOMIC DNA]</scope>
    <source>
        <strain evidence="10 11">IO3-P3-H5</strain>
    </source>
</reference>
<keyword evidence="8" id="KW-0378">Hydrolase</keyword>